<proteinExistence type="predicted"/>
<comment type="caution">
    <text evidence="1">The sequence shown here is derived from an EMBL/GenBank/DDBJ whole genome shotgun (WGS) entry which is preliminary data.</text>
</comment>
<reference evidence="1 2" key="1">
    <citation type="journal article" date="2020" name="Arch. Microbiol.">
        <title>Bradyrhizobium campsiandrae sp. nov., a nitrogen-fixing bacterial strain isolated from a native leguminous tree from the Amazon adapted to flooded conditions.</title>
        <authorList>
            <person name="Cabral Michel D."/>
            <person name="Martins da Costa E."/>
            <person name="Azarias Guimaraes A."/>
            <person name="Soares de Carvalho T."/>
            <person name="Santos de Castro Caputo P."/>
            <person name="Willems A."/>
            <person name="de Souza Moreira F.M."/>
        </authorList>
    </citation>
    <scope>NUCLEOTIDE SEQUENCE [LARGE SCALE GENOMIC DNA]</scope>
    <source>
        <strain evidence="2">INPA 384B</strain>
    </source>
</reference>
<sequence length="69" mass="7626">MSFFAVGQWVKRDLAGQAGTFFTDNAGNVENGACYAQKGNPAISTGYPMRLRRNIGKKRQKTMRSLRVG</sequence>
<evidence type="ECO:0000313" key="1">
    <source>
        <dbReference type="EMBL" id="MBC9983446.1"/>
    </source>
</evidence>
<protein>
    <submittedName>
        <fullName evidence="1">Uncharacterized protein</fullName>
    </submittedName>
</protein>
<dbReference type="RefSeq" id="WP_188108077.1">
    <property type="nucleotide sequence ID" value="NZ_JAANIH010000105.1"/>
</dbReference>
<dbReference type="EMBL" id="JAATTO010000070">
    <property type="protein sequence ID" value="MBC9983446.1"/>
    <property type="molecule type" value="Genomic_DNA"/>
</dbReference>
<accession>A0ABR7UIM1</accession>
<gene>
    <name evidence="1" type="ORF">HA482_35220</name>
</gene>
<evidence type="ECO:0000313" key="2">
    <source>
        <dbReference type="Proteomes" id="UP000639516"/>
    </source>
</evidence>
<dbReference type="Proteomes" id="UP000639516">
    <property type="component" value="Unassembled WGS sequence"/>
</dbReference>
<organism evidence="1 2">
    <name type="scientific">Bradyrhizobium campsiandrae</name>
    <dbReference type="NCBI Taxonomy" id="1729892"/>
    <lineage>
        <taxon>Bacteria</taxon>
        <taxon>Pseudomonadati</taxon>
        <taxon>Pseudomonadota</taxon>
        <taxon>Alphaproteobacteria</taxon>
        <taxon>Hyphomicrobiales</taxon>
        <taxon>Nitrobacteraceae</taxon>
        <taxon>Bradyrhizobium</taxon>
    </lineage>
</organism>
<name>A0ABR7UIM1_9BRAD</name>
<keyword evidence="2" id="KW-1185">Reference proteome</keyword>